<dbReference type="VEuPathDB" id="AmoebaDB:FDP41_009008"/>
<feature type="region of interest" description="Disordered" evidence="1">
    <location>
        <begin position="1"/>
        <end position="170"/>
    </location>
</feature>
<dbReference type="Pfam" id="PF00566">
    <property type="entry name" value="RabGAP-TBC"/>
    <property type="match status" value="1"/>
</dbReference>
<feature type="compositionally biased region" description="Basic and acidic residues" evidence="1">
    <location>
        <begin position="1"/>
        <end position="10"/>
    </location>
</feature>
<dbReference type="PROSITE" id="PS50086">
    <property type="entry name" value="TBC_RABGAP"/>
    <property type="match status" value="1"/>
</dbReference>
<dbReference type="AlphaFoldDB" id="A0A6A5BIA6"/>
<dbReference type="VEuPathDB" id="AmoebaDB:NfTy_046970"/>
<organism evidence="3 4">
    <name type="scientific">Naegleria fowleri</name>
    <name type="common">Brain eating amoeba</name>
    <dbReference type="NCBI Taxonomy" id="5763"/>
    <lineage>
        <taxon>Eukaryota</taxon>
        <taxon>Discoba</taxon>
        <taxon>Heterolobosea</taxon>
        <taxon>Tetramitia</taxon>
        <taxon>Eutetramitia</taxon>
        <taxon>Vahlkampfiidae</taxon>
        <taxon>Naegleria</taxon>
    </lineage>
</organism>
<sequence length="537" mass="62853">MSEKAPRHSVLESTDLIGHSSVGDDENNTATTDSTNHNNYDSEELCQSSTPSSSRNVTCHQQPASSSPHTPRNDEDISEVSQQVSSLQVNSHSQQESISSSTFQQPMMDKNHNSVNDPSKNLTHEAPGPTHDDTTHQFTSSINSINSSSTSTTNVNTPQRHIKSSSWVEEEEEEFTQADEEASKIPNEKWALMDNIGFPPPYDSREKELYEQYMNSSQRKKFSSECKESWQEYFMTSNNGFYNRVSYNNSLKSIIRKYGIHPMYRKKIWLELNNVDKKMIENQGYYQKMLQVHQNIYNEAEHQIDLDLSRTFPHHPFFRHANSKGREQLKRILIAFSWRSPYISYTQSMNYIVAMLLLHCDEETAFWLFVELVEEILPKNYYNPQLTGVRIDSRALDELIKNRLPKIHAHFQKIHLDCTAFSSGWFMRLFVDIFPIETTLRILDLVFSEGNKILFRTVLSYLKIYEPRILEMDNMGDVLHFVNSDPCTMYDHFKLTKNMFLFYRLTRQVCLSLRTKYKEIIEKEDEELETRRRMLKK</sequence>
<dbReference type="SMART" id="SM00164">
    <property type="entry name" value="TBC"/>
    <property type="match status" value="1"/>
</dbReference>
<accession>A0A6A5BIA6</accession>
<evidence type="ECO:0000259" key="2">
    <source>
        <dbReference type="PROSITE" id="PS50086"/>
    </source>
</evidence>
<protein>
    <recommendedName>
        <fullName evidence="2">Rab-GAP TBC domain-containing protein</fullName>
    </recommendedName>
</protein>
<dbReference type="PANTHER" id="PTHR47219:SF20">
    <property type="entry name" value="TBC1 DOMAIN FAMILY MEMBER 2B"/>
    <property type="match status" value="1"/>
</dbReference>
<dbReference type="VEuPathDB" id="AmoebaDB:NF0025700"/>
<dbReference type="EMBL" id="VFQX01000066">
    <property type="protein sequence ID" value="KAF0972759.1"/>
    <property type="molecule type" value="Genomic_DNA"/>
</dbReference>
<evidence type="ECO:0000313" key="3">
    <source>
        <dbReference type="EMBL" id="KAF0972759.1"/>
    </source>
</evidence>
<dbReference type="GO" id="GO:0005096">
    <property type="term" value="F:GTPase activator activity"/>
    <property type="evidence" value="ECO:0007669"/>
    <property type="project" value="TreeGrafter"/>
</dbReference>
<feature type="compositionally biased region" description="Polar residues" evidence="1">
    <location>
        <begin position="28"/>
        <end position="70"/>
    </location>
</feature>
<reference evidence="3 4" key="1">
    <citation type="journal article" date="2019" name="Sci. Rep.">
        <title>Nanopore sequencing improves the draft genome of the human pathogenic amoeba Naegleria fowleri.</title>
        <authorList>
            <person name="Liechti N."/>
            <person name="Schurch N."/>
            <person name="Bruggmann R."/>
            <person name="Wittwer M."/>
        </authorList>
    </citation>
    <scope>NUCLEOTIDE SEQUENCE [LARGE SCALE GENOMIC DNA]</scope>
    <source>
        <strain evidence="3 4">ATCC 30894</strain>
    </source>
</reference>
<dbReference type="InterPro" id="IPR000195">
    <property type="entry name" value="Rab-GAP-TBC_dom"/>
</dbReference>
<dbReference type="OrthoDB" id="294251at2759"/>
<dbReference type="RefSeq" id="XP_044557473.1">
    <property type="nucleotide sequence ID" value="XM_044712922.1"/>
</dbReference>
<name>A0A6A5BIA6_NAEFO</name>
<evidence type="ECO:0000313" key="4">
    <source>
        <dbReference type="Proteomes" id="UP000444721"/>
    </source>
</evidence>
<feature type="domain" description="Rab-GAP TBC" evidence="2">
    <location>
        <begin position="259"/>
        <end position="450"/>
    </location>
</feature>
<evidence type="ECO:0000256" key="1">
    <source>
        <dbReference type="SAM" id="MobiDB-lite"/>
    </source>
</evidence>
<dbReference type="Proteomes" id="UP000444721">
    <property type="component" value="Unassembled WGS sequence"/>
</dbReference>
<feature type="compositionally biased region" description="Low complexity" evidence="1">
    <location>
        <begin position="139"/>
        <end position="157"/>
    </location>
</feature>
<dbReference type="OMA" id="ENEYFCA"/>
<dbReference type="GeneID" id="68116225"/>
<dbReference type="GO" id="GO:0031267">
    <property type="term" value="F:small GTPase binding"/>
    <property type="evidence" value="ECO:0007669"/>
    <property type="project" value="TreeGrafter"/>
</dbReference>
<dbReference type="PANTHER" id="PTHR47219">
    <property type="entry name" value="RAB GTPASE-ACTIVATING PROTEIN 1-LIKE"/>
    <property type="match status" value="1"/>
</dbReference>
<proteinExistence type="predicted"/>
<dbReference type="FunFam" id="1.10.8.270:FF:000026">
    <property type="entry name" value="TBC (Tre-2/Bub2/Cdc16) domain family"/>
    <property type="match status" value="1"/>
</dbReference>
<comment type="caution">
    <text evidence="3">The sequence shown here is derived from an EMBL/GenBank/DDBJ whole genome shotgun (WGS) entry which is preliminary data.</text>
</comment>
<keyword evidence="4" id="KW-1185">Reference proteome</keyword>
<feature type="compositionally biased region" description="Low complexity" evidence="1">
    <location>
        <begin position="79"/>
        <end position="105"/>
    </location>
</feature>
<dbReference type="SUPFAM" id="SSF47923">
    <property type="entry name" value="Ypt/Rab-GAP domain of gyp1p"/>
    <property type="match status" value="2"/>
</dbReference>
<dbReference type="InterPro" id="IPR050302">
    <property type="entry name" value="Rab_GAP_TBC_domain"/>
</dbReference>
<dbReference type="InterPro" id="IPR035969">
    <property type="entry name" value="Rab-GAP_TBC_sf"/>
</dbReference>
<dbReference type="Gene3D" id="1.10.472.80">
    <property type="entry name" value="Ypt/Rab-GAP domain of gyp1p, domain 3"/>
    <property type="match status" value="1"/>
</dbReference>
<gene>
    <name evidence="3" type="ORF">FDP41_009008</name>
</gene>
<dbReference type="Gene3D" id="1.10.8.270">
    <property type="entry name" value="putative rabgap domain of human tbc1 domain family member 14 like domains"/>
    <property type="match status" value="1"/>
</dbReference>